<sequence>MRLHDSQLGDAYQDDKKDDVRTRLGDDNWEGPEERGPYLNYVESLSKRWPQLELLHDFMEVGTVPTRWCIFPGEEKEKNVQRRYTYHTAIGQRRDQQEKRAQKMNVALLRFKDDGQAQQSPTNYLRTHEDLREALGKVRKHETGVKFSLFVVEDLSRDVIETLGSELAIDPRFFRAHITDYVWNNIRDRWREPSILQVDAKRQTWFQLRLIRSRYFENQSQLTEAKRQVNEFNVMRRLDADKNQIFWDKDPDPTIWERLAGESSQDKGRVDTRVDAKVGHMRSRATFWLNPESTIGKHTDSGQRLQANSSQKQGVLLLEPIPEAGYPLWRGYPNWDELPAFGTNDTPPDAVRDPQIPPYLRSKDAENPMSWFEDYIFWAQKTTNFAKLTDGANQQLSIPIQCLLHLVCGEWLTFADYLNARLNQIDWGIVNPSFFPESGGTDHQKQSLRKLHFWRRWVPQARDMLQATMSQVMDDDEKEIAKSFKVYKDDLEIIKKRLEDYETRIDRLSTVVNSTISLTDASNTSKLTILASFFIPPSLVAALLSMNMDPLIGLGESLKWWAVASVVAVTILFTIGYLLKTKKAESLKKNLSITKMVSKLEGRWRSKAKPSPTTNGAVC</sequence>
<dbReference type="AlphaFoldDB" id="A0A8H5N8E2"/>
<dbReference type="PANTHER" id="PTHR46494:SF1">
    <property type="entry name" value="CORA FAMILY METAL ION TRANSPORTER (EUROFUNG)"/>
    <property type="match status" value="1"/>
</dbReference>
<gene>
    <name evidence="8" type="ORF">FNAPI_5717</name>
</gene>
<dbReference type="GO" id="GO:0005886">
    <property type="term" value="C:plasma membrane"/>
    <property type="evidence" value="ECO:0007669"/>
    <property type="project" value="UniProtKB-SubCell"/>
</dbReference>
<dbReference type="PANTHER" id="PTHR46494">
    <property type="entry name" value="CORA FAMILY METAL ION TRANSPORTER (EUROFUNG)"/>
    <property type="match status" value="1"/>
</dbReference>
<evidence type="ECO:0000256" key="5">
    <source>
        <dbReference type="SAM" id="Coils"/>
    </source>
</evidence>
<evidence type="ECO:0000313" key="8">
    <source>
        <dbReference type="EMBL" id="KAF5556492.1"/>
    </source>
</evidence>
<keyword evidence="4 7" id="KW-0472">Membrane</keyword>
<evidence type="ECO:0000256" key="1">
    <source>
        <dbReference type="ARBA" id="ARBA00004651"/>
    </source>
</evidence>
<accession>A0A8H5N8E2</accession>
<dbReference type="GO" id="GO:0050897">
    <property type="term" value="F:cobalt ion binding"/>
    <property type="evidence" value="ECO:0007669"/>
    <property type="project" value="TreeGrafter"/>
</dbReference>
<name>A0A8H5N8E2_9HYPO</name>
<feature type="coiled-coil region" evidence="5">
    <location>
        <begin position="484"/>
        <end position="511"/>
    </location>
</feature>
<organism evidence="8 9">
    <name type="scientific">Fusarium napiforme</name>
    <dbReference type="NCBI Taxonomy" id="42672"/>
    <lineage>
        <taxon>Eukaryota</taxon>
        <taxon>Fungi</taxon>
        <taxon>Dikarya</taxon>
        <taxon>Ascomycota</taxon>
        <taxon>Pezizomycotina</taxon>
        <taxon>Sordariomycetes</taxon>
        <taxon>Hypocreomycetidae</taxon>
        <taxon>Hypocreales</taxon>
        <taxon>Nectriaceae</taxon>
        <taxon>Fusarium</taxon>
        <taxon>Fusarium fujikuroi species complex</taxon>
    </lineage>
</organism>
<dbReference type="SUPFAM" id="SSF144083">
    <property type="entry name" value="Magnesium transport protein CorA, transmembrane region"/>
    <property type="match status" value="1"/>
</dbReference>
<dbReference type="InterPro" id="IPR002523">
    <property type="entry name" value="MgTranspt_CorA/ZnTranspt_ZntB"/>
</dbReference>
<reference evidence="8 9" key="1">
    <citation type="submission" date="2020-05" db="EMBL/GenBank/DDBJ databases">
        <title>Identification and distribution of gene clusters putatively required for synthesis of sphingolipid metabolism inhibitors in phylogenetically diverse species of the filamentous fungus Fusarium.</title>
        <authorList>
            <person name="Kim H.-S."/>
            <person name="Busman M."/>
            <person name="Brown D.W."/>
            <person name="Divon H."/>
            <person name="Uhlig S."/>
            <person name="Proctor R.H."/>
        </authorList>
    </citation>
    <scope>NUCLEOTIDE SEQUENCE [LARGE SCALE GENOMIC DNA]</scope>
    <source>
        <strain evidence="8 9">NRRL 25196</strain>
    </source>
</reference>
<comment type="subcellular location">
    <subcellularLocation>
        <location evidence="1">Cell membrane</location>
        <topology evidence="1">Multi-pass membrane protein</topology>
    </subcellularLocation>
</comment>
<feature type="transmembrane region" description="Helical" evidence="7">
    <location>
        <begin position="560"/>
        <end position="579"/>
    </location>
</feature>
<feature type="region of interest" description="Disordered" evidence="6">
    <location>
        <begin position="1"/>
        <end position="35"/>
    </location>
</feature>
<dbReference type="Pfam" id="PF01544">
    <property type="entry name" value="CorA"/>
    <property type="match status" value="1"/>
</dbReference>
<dbReference type="InterPro" id="IPR045863">
    <property type="entry name" value="CorA_TM1_TM2"/>
</dbReference>
<keyword evidence="5" id="KW-0175">Coiled coil</keyword>
<evidence type="ECO:0000313" key="9">
    <source>
        <dbReference type="Proteomes" id="UP000574317"/>
    </source>
</evidence>
<dbReference type="GO" id="GO:0015087">
    <property type="term" value="F:cobalt ion transmembrane transporter activity"/>
    <property type="evidence" value="ECO:0007669"/>
    <property type="project" value="TreeGrafter"/>
</dbReference>
<comment type="caution">
    <text evidence="8">The sequence shown here is derived from an EMBL/GenBank/DDBJ whole genome shotgun (WGS) entry which is preliminary data.</text>
</comment>
<evidence type="ECO:0000256" key="3">
    <source>
        <dbReference type="ARBA" id="ARBA00022989"/>
    </source>
</evidence>
<evidence type="ECO:0000256" key="4">
    <source>
        <dbReference type="ARBA" id="ARBA00023136"/>
    </source>
</evidence>
<dbReference type="Proteomes" id="UP000574317">
    <property type="component" value="Unassembled WGS sequence"/>
</dbReference>
<proteinExistence type="predicted"/>
<protein>
    <submittedName>
        <fullName evidence="8">Uncharacterized protein</fullName>
    </submittedName>
</protein>
<keyword evidence="9" id="KW-1185">Reference proteome</keyword>
<dbReference type="EMBL" id="JAAOAO010000207">
    <property type="protein sequence ID" value="KAF5556492.1"/>
    <property type="molecule type" value="Genomic_DNA"/>
</dbReference>
<evidence type="ECO:0000256" key="7">
    <source>
        <dbReference type="SAM" id="Phobius"/>
    </source>
</evidence>
<dbReference type="Gene3D" id="1.20.58.340">
    <property type="entry name" value="Magnesium transport protein CorA, transmembrane region"/>
    <property type="match status" value="1"/>
</dbReference>
<dbReference type="GO" id="GO:0000287">
    <property type="term" value="F:magnesium ion binding"/>
    <property type="evidence" value="ECO:0007669"/>
    <property type="project" value="TreeGrafter"/>
</dbReference>
<keyword evidence="2 7" id="KW-0812">Transmembrane</keyword>
<keyword evidence="3 7" id="KW-1133">Transmembrane helix</keyword>
<evidence type="ECO:0000256" key="2">
    <source>
        <dbReference type="ARBA" id="ARBA00022692"/>
    </source>
</evidence>
<evidence type="ECO:0000256" key="6">
    <source>
        <dbReference type="SAM" id="MobiDB-lite"/>
    </source>
</evidence>
<dbReference type="GO" id="GO:0015095">
    <property type="term" value="F:magnesium ion transmembrane transporter activity"/>
    <property type="evidence" value="ECO:0007669"/>
    <property type="project" value="TreeGrafter"/>
</dbReference>